<comment type="caution">
    <text evidence="2">The sequence shown here is derived from an EMBL/GenBank/DDBJ whole genome shotgun (WGS) entry which is preliminary data.</text>
</comment>
<dbReference type="EMBL" id="NAJO01000085">
    <property type="protein sequence ID" value="OQN95596.1"/>
    <property type="molecule type" value="Genomic_DNA"/>
</dbReference>
<dbReference type="PANTHER" id="PTHR42085">
    <property type="entry name" value="F-BOX DOMAIN-CONTAINING PROTEIN"/>
    <property type="match status" value="1"/>
</dbReference>
<reference evidence="3" key="1">
    <citation type="submission" date="2017-03" db="EMBL/GenBank/DDBJ databases">
        <title>Genomes of endolithic fungi from Antarctica.</title>
        <authorList>
            <person name="Coleine C."/>
            <person name="Masonjones S."/>
            <person name="Stajich J.E."/>
        </authorList>
    </citation>
    <scope>NUCLEOTIDE SEQUENCE [LARGE SCALE GENOMIC DNA]</scope>
    <source>
        <strain evidence="3">CCFEE 5527</strain>
    </source>
</reference>
<protein>
    <submittedName>
        <fullName evidence="2">Uncharacterized protein</fullName>
    </submittedName>
</protein>
<name>A0A1V8S8X5_9PEZI</name>
<feature type="compositionally biased region" description="Acidic residues" evidence="1">
    <location>
        <begin position="181"/>
        <end position="207"/>
    </location>
</feature>
<dbReference type="PANTHER" id="PTHR42085:SF2">
    <property type="entry name" value="F-BOX DOMAIN-CONTAINING PROTEIN"/>
    <property type="match status" value="1"/>
</dbReference>
<feature type="region of interest" description="Disordered" evidence="1">
    <location>
        <begin position="501"/>
        <end position="544"/>
    </location>
</feature>
<dbReference type="Proteomes" id="UP000192596">
    <property type="component" value="Unassembled WGS sequence"/>
</dbReference>
<gene>
    <name evidence="2" type="ORF">B0A48_18301</name>
</gene>
<organism evidence="2 3">
    <name type="scientific">Cryoendolithus antarcticus</name>
    <dbReference type="NCBI Taxonomy" id="1507870"/>
    <lineage>
        <taxon>Eukaryota</taxon>
        <taxon>Fungi</taxon>
        <taxon>Dikarya</taxon>
        <taxon>Ascomycota</taxon>
        <taxon>Pezizomycotina</taxon>
        <taxon>Dothideomycetes</taxon>
        <taxon>Dothideomycetidae</taxon>
        <taxon>Cladosporiales</taxon>
        <taxon>Cladosporiaceae</taxon>
        <taxon>Cryoendolithus</taxon>
    </lineage>
</organism>
<evidence type="ECO:0000256" key="1">
    <source>
        <dbReference type="SAM" id="MobiDB-lite"/>
    </source>
</evidence>
<sequence length="580" mass="64803">MAQAGCERSNLSMPIDGTTAAVISETAQSDIFDFFGLPRELRGWVYGYVFEDRTTPRLEREQTNTGDYRGRIPFVNARLISRQFRLEYDQVSRVHHLLRMEDHPQVSMDEPDSVSIHQWFKKSVDFEITFLVTWYGDTYESEDYHDLDEGMSLLERILGDFDDLEKLRITGGSDNGSFDGENSDSEDPDGDTDDSESEVDADAEELSQSDIPDCGYPDDSTPQDLNDDACADLSLGNPEGMAICTKHAGASAMESTGEVDVIMAEALLLLLGMPEHVDFQVGNTGQITTFSSTAADGMGIAEDESTPTMTGIFEFFSLPPELRMSIYDLLWEERHTLPTSKNSTKGMNYSGQIPVVRARLISRQVRDEIDRMAPTAYPLVLQDPKHVELMEPEKCLEIPTWARRSTSLKVIFLVTWENDGLGDIGKDWYAIDIGISWLRRMMVKLENVTKMSFTIQFERRAGAGELWPLIERGIQRLVAAFPPTTCVRAVAIQRSEDRVLDANADTDGVEKSTRSEQQPQEALAPAETENARKVTDGSPAASSPMAYPVGRCMARWTLEQGLVVNKEEVKKMQALVAIPV</sequence>
<evidence type="ECO:0000313" key="2">
    <source>
        <dbReference type="EMBL" id="OQN95596.1"/>
    </source>
</evidence>
<accession>A0A1V8S8X5</accession>
<proteinExistence type="predicted"/>
<evidence type="ECO:0000313" key="3">
    <source>
        <dbReference type="Proteomes" id="UP000192596"/>
    </source>
</evidence>
<keyword evidence="3" id="KW-1185">Reference proteome</keyword>
<dbReference type="AlphaFoldDB" id="A0A1V8S8X5"/>
<feature type="region of interest" description="Disordered" evidence="1">
    <location>
        <begin position="170"/>
        <end position="232"/>
    </location>
</feature>
<dbReference type="InterPro" id="IPR038883">
    <property type="entry name" value="AN11006-like"/>
</dbReference>
<dbReference type="InParanoid" id="A0A1V8S8X5"/>